<accession>A0ABP9C077</accession>
<protein>
    <submittedName>
        <fullName evidence="1">Uncharacterized protein</fullName>
    </submittedName>
</protein>
<comment type="caution">
    <text evidence="1">The sequence shown here is derived from an EMBL/GenBank/DDBJ whole genome shotgun (WGS) entry which is preliminary data.</text>
</comment>
<dbReference type="EMBL" id="BAABKQ010000001">
    <property type="protein sequence ID" value="GAA4803088.1"/>
    <property type="molecule type" value="Genomic_DNA"/>
</dbReference>
<sequence length="41" mass="4506">MGSEVVFGSLSDWITDNMNTSPFARASAVLWVPIFALFQSL</sequence>
<keyword evidence="2" id="KW-1185">Reference proteome</keyword>
<evidence type="ECO:0000313" key="1">
    <source>
        <dbReference type="EMBL" id="GAA4803088.1"/>
    </source>
</evidence>
<organism evidence="1 2">
    <name type="scientific">Tomitella cavernea</name>
    <dbReference type="NCBI Taxonomy" id="1387982"/>
    <lineage>
        <taxon>Bacteria</taxon>
        <taxon>Bacillati</taxon>
        <taxon>Actinomycetota</taxon>
        <taxon>Actinomycetes</taxon>
        <taxon>Mycobacteriales</taxon>
        <taxon>Tomitella</taxon>
    </lineage>
</organism>
<reference evidence="2" key="1">
    <citation type="journal article" date="2019" name="Int. J. Syst. Evol. Microbiol.">
        <title>The Global Catalogue of Microorganisms (GCM) 10K type strain sequencing project: providing services to taxonomists for standard genome sequencing and annotation.</title>
        <authorList>
            <consortium name="The Broad Institute Genomics Platform"/>
            <consortium name="The Broad Institute Genome Sequencing Center for Infectious Disease"/>
            <person name="Wu L."/>
            <person name="Ma J."/>
        </authorList>
    </citation>
    <scope>NUCLEOTIDE SEQUENCE [LARGE SCALE GENOMIC DNA]</scope>
    <source>
        <strain evidence="2">JCM 18542</strain>
    </source>
</reference>
<dbReference type="Proteomes" id="UP001500839">
    <property type="component" value="Unassembled WGS sequence"/>
</dbReference>
<proteinExistence type="predicted"/>
<dbReference type="RefSeq" id="WP_277952118.1">
    <property type="nucleotide sequence ID" value="NZ_BAABKQ010000001.1"/>
</dbReference>
<name>A0ABP9C077_9ACTN</name>
<gene>
    <name evidence="1" type="ORF">GCM10023353_01550</name>
</gene>
<evidence type="ECO:0000313" key="2">
    <source>
        <dbReference type="Proteomes" id="UP001500839"/>
    </source>
</evidence>